<organism evidence="2 3">
    <name type="scientific">Eumeta variegata</name>
    <name type="common">Bagworm moth</name>
    <name type="synonym">Eumeta japonica</name>
    <dbReference type="NCBI Taxonomy" id="151549"/>
    <lineage>
        <taxon>Eukaryota</taxon>
        <taxon>Metazoa</taxon>
        <taxon>Ecdysozoa</taxon>
        <taxon>Arthropoda</taxon>
        <taxon>Hexapoda</taxon>
        <taxon>Insecta</taxon>
        <taxon>Pterygota</taxon>
        <taxon>Neoptera</taxon>
        <taxon>Endopterygota</taxon>
        <taxon>Lepidoptera</taxon>
        <taxon>Glossata</taxon>
        <taxon>Ditrysia</taxon>
        <taxon>Tineoidea</taxon>
        <taxon>Psychidae</taxon>
        <taxon>Oiketicinae</taxon>
        <taxon>Eumeta</taxon>
    </lineage>
</organism>
<feature type="region of interest" description="Disordered" evidence="1">
    <location>
        <begin position="1"/>
        <end position="35"/>
    </location>
</feature>
<comment type="caution">
    <text evidence="2">The sequence shown here is derived from an EMBL/GenBank/DDBJ whole genome shotgun (WGS) entry which is preliminary data.</text>
</comment>
<name>A0A4C1T741_EUMVA</name>
<dbReference type="OrthoDB" id="447510at2759"/>
<evidence type="ECO:0000313" key="2">
    <source>
        <dbReference type="EMBL" id="GBP10006.1"/>
    </source>
</evidence>
<sequence length="98" mass="10782">MASTLSITGRPERGTPSTPLDVDNQYEGGADIPGKVEDMKAENLEFTNDESKLAAKNLQLQNQASASVTPAGYSVPKEDNQLTDQGYFDIKFYHSKLW</sequence>
<keyword evidence="3" id="KW-1185">Reference proteome</keyword>
<protein>
    <submittedName>
        <fullName evidence="2">Uncharacterized protein</fullName>
    </submittedName>
</protein>
<evidence type="ECO:0000313" key="3">
    <source>
        <dbReference type="Proteomes" id="UP000299102"/>
    </source>
</evidence>
<dbReference type="AlphaFoldDB" id="A0A4C1T741"/>
<accession>A0A4C1T741</accession>
<dbReference type="EMBL" id="BGZK01008832">
    <property type="protein sequence ID" value="GBP10006.1"/>
    <property type="molecule type" value="Genomic_DNA"/>
</dbReference>
<dbReference type="Proteomes" id="UP000299102">
    <property type="component" value="Unassembled WGS sequence"/>
</dbReference>
<proteinExistence type="predicted"/>
<reference evidence="2 3" key="1">
    <citation type="journal article" date="2019" name="Commun. Biol.">
        <title>The bagworm genome reveals a unique fibroin gene that provides high tensile strength.</title>
        <authorList>
            <person name="Kono N."/>
            <person name="Nakamura H."/>
            <person name="Ohtoshi R."/>
            <person name="Tomita M."/>
            <person name="Numata K."/>
            <person name="Arakawa K."/>
        </authorList>
    </citation>
    <scope>NUCLEOTIDE SEQUENCE [LARGE SCALE GENOMIC DNA]</scope>
</reference>
<gene>
    <name evidence="2" type="ORF">EVAR_101580_1</name>
</gene>
<evidence type="ECO:0000256" key="1">
    <source>
        <dbReference type="SAM" id="MobiDB-lite"/>
    </source>
</evidence>